<gene>
    <name evidence="1" type="ORF">DSO57_1037806</name>
</gene>
<dbReference type="Proteomes" id="UP001165960">
    <property type="component" value="Unassembled WGS sequence"/>
</dbReference>
<dbReference type="EMBL" id="QTSX02005396">
    <property type="protein sequence ID" value="KAJ9059795.1"/>
    <property type="molecule type" value="Genomic_DNA"/>
</dbReference>
<accession>A0ACC2SBT5</accession>
<evidence type="ECO:0000313" key="1">
    <source>
        <dbReference type="EMBL" id="KAJ9059795.1"/>
    </source>
</evidence>
<evidence type="ECO:0000313" key="2">
    <source>
        <dbReference type="Proteomes" id="UP001165960"/>
    </source>
</evidence>
<proteinExistence type="predicted"/>
<keyword evidence="2" id="KW-1185">Reference proteome</keyword>
<organism evidence="1 2">
    <name type="scientific">Entomophthora muscae</name>
    <dbReference type="NCBI Taxonomy" id="34485"/>
    <lineage>
        <taxon>Eukaryota</taxon>
        <taxon>Fungi</taxon>
        <taxon>Fungi incertae sedis</taxon>
        <taxon>Zoopagomycota</taxon>
        <taxon>Entomophthoromycotina</taxon>
        <taxon>Entomophthoromycetes</taxon>
        <taxon>Entomophthorales</taxon>
        <taxon>Entomophthoraceae</taxon>
        <taxon>Entomophthora</taxon>
    </lineage>
</organism>
<sequence length="218" mass="23227">MGLTQRTPVSDPLPLNNPQVLPIFSEQLLGSHMGYLPIPLAAGILSGTALSEFSRHIFSCPHLEPGTGIQLPPGEIGLLGAAWSPCSGKSTGRLWCIRVDLGALAHTIRSLGVSGRSLTGSREGMNGCLTLGILVAGAVLQDTAAPLAMHLEQLTGCCPISLPAYPVQTEYRGSLYRQLFTRDRGGSAGYPYQTWIPLVAQEYTFTWDHKAQCLGRGG</sequence>
<reference evidence="1" key="1">
    <citation type="submission" date="2022-04" db="EMBL/GenBank/DDBJ databases">
        <title>Genome of the entomopathogenic fungus Entomophthora muscae.</title>
        <authorList>
            <person name="Elya C."/>
            <person name="Lovett B.R."/>
            <person name="Lee E."/>
            <person name="Macias A.M."/>
            <person name="Hajek A.E."/>
            <person name="De Bivort B.L."/>
            <person name="Kasson M.T."/>
            <person name="De Fine Licht H.H."/>
            <person name="Stajich J.E."/>
        </authorList>
    </citation>
    <scope>NUCLEOTIDE SEQUENCE</scope>
    <source>
        <strain evidence="1">Berkeley</strain>
    </source>
</reference>
<protein>
    <submittedName>
        <fullName evidence="1">Uncharacterized protein</fullName>
    </submittedName>
</protein>
<comment type="caution">
    <text evidence="1">The sequence shown here is derived from an EMBL/GenBank/DDBJ whole genome shotgun (WGS) entry which is preliminary data.</text>
</comment>
<name>A0ACC2SBT5_9FUNG</name>